<dbReference type="RefSeq" id="WP_169171163.1">
    <property type="nucleotide sequence ID" value="NZ_JAAIII010000001.1"/>
</dbReference>
<organism evidence="1 2">
    <name type="scientific">Bifidobacterium oedipodis</name>
    <dbReference type="NCBI Taxonomy" id="2675322"/>
    <lineage>
        <taxon>Bacteria</taxon>
        <taxon>Bacillati</taxon>
        <taxon>Actinomycetota</taxon>
        <taxon>Actinomycetes</taxon>
        <taxon>Bifidobacteriales</taxon>
        <taxon>Bifidobacteriaceae</taxon>
        <taxon>Bifidobacterium</taxon>
    </lineage>
</organism>
<dbReference type="EMBL" id="JAAIII010000001">
    <property type="protein sequence ID" value="NMM93112.1"/>
    <property type="molecule type" value="Genomic_DNA"/>
</dbReference>
<comment type="caution">
    <text evidence="1">The sequence shown here is derived from an EMBL/GenBank/DDBJ whole genome shotgun (WGS) entry which is preliminary data.</text>
</comment>
<sequence>MSDHEKLECKELLYEPLDDVERYARTRHERVMAMMDAVRADTNPADTMINPLIKKR</sequence>
<gene>
    <name evidence="1" type="ORF">G1C95_0297</name>
</gene>
<protein>
    <submittedName>
        <fullName evidence="1">Uncharacterized protein</fullName>
    </submittedName>
</protein>
<evidence type="ECO:0000313" key="1">
    <source>
        <dbReference type="EMBL" id="NMM93112.1"/>
    </source>
</evidence>
<accession>A0A7Y0EMY0</accession>
<dbReference type="Proteomes" id="UP000532194">
    <property type="component" value="Unassembled WGS sequence"/>
</dbReference>
<dbReference type="AlphaFoldDB" id="A0A7Y0EMY0"/>
<reference evidence="1 2" key="1">
    <citation type="submission" date="2020-02" db="EMBL/GenBank/DDBJ databases">
        <title>Characterization of phylogenetic diversity of novel bifidobacterial species isolated in Czech ZOOs.</title>
        <authorList>
            <person name="Lugli G.A."/>
            <person name="Vera N.B."/>
            <person name="Ventura M."/>
        </authorList>
    </citation>
    <scope>NUCLEOTIDE SEQUENCE [LARGE SCALE GENOMIC DNA]</scope>
    <source>
        <strain evidence="1 2">DSM 109957</strain>
    </source>
</reference>
<proteinExistence type="predicted"/>
<name>A0A7Y0EMY0_9BIFI</name>
<keyword evidence="2" id="KW-1185">Reference proteome</keyword>
<evidence type="ECO:0000313" key="2">
    <source>
        <dbReference type="Proteomes" id="UP000532194"/>
    </source>
</evidence>